<protein>
    <submittedName>
        <fullName evidence="2">MOSC domain-containing protein</fullName>
    </submittedName>
</protein>
<name>A0A6H2DMP8_9SPHN</name>
<dbReference type="GO" id="GO:0003824">
    <property type="term" value="F:catalytic activity"/>
    <property type="evidence" value="ECO:0007669"/>
    <property type="project" value="InterPro"/>
</dbReference>
<dbReference type="InterPro" id="IPR052716">
    <property type="entry name" value="MOSC_domain"/>
</dbReference>
<dbReference type="PANTHER" id="PTHR36930">
    <property type="entry name" value="METAL-SULFUR CLUSTER BIOSYNTHESIS PROTEINS YUAD-RELATED"/>
    <property type="match status" value="1"/>
</dbReference>
<dbReference type="RefSeq" id="WP_168819434.1">
    <property type="nucleotide sequence ID" value="NZ_CP051217.1"/>
</dbReference>
<dbReference type="InterPro" id="IPR005302">
    <property type="entry name" value="MoCF_Sase_C"/>
</dbReference>
<dbReference type="PROSITE" id="PS51340">
    <property type="entry name" value="MOSC"/>
    <property type="match status" value="1"/>
</dbReference>
<dbReference type="GO" id="GO:0030170">
    <property type="term" value="F:pyridoxal phosphate binding"/>
    <property type="evidence" value="ECO:0007669"/>
    <property type="project" value="InterPro"/>
</dbReference>
<proteinExistence type="predicted"/>
<keyword evidence="3" id="KW-1185">Reference proteome</keyword>
<dbReference type="InterPro" id="IPR011037">
    <property type="entry name" value="Pyrv_Knase-like_insert_dom_sf"/>
</dbReference>
<dbReference type="SUPFAM" id="SSF50800">
    <property type="entry name" value="PK beta-barrel domain-like"/>
    <property type="match status" value="1"/>
</dbReference>
<gene>
    <name evidence="2" type="ORF">HF685_09030</name>
</gene>
<dbReference type="PANTHER" id="PTHR36930:SF1">
    <property type="entry name" value="MOSC DOMAIN-CONTAINING PROTEIN"/>
    <property type="match status" value="1"/>
</dbReference>
<dbReference type="KEGG" id="phao:HF685_09030"/>
<organism evidence="2 3">
    <name type="scientific">Parasphingorhabdus halotolerans</name>
    <dbReference type="NCBI Taxonomy" id="2725558"/>
    <lineage>
        <taxon>Bacteria</taxon>
        <taxon>Pseudomonadati</taxon>
        <taxon>Pseudomonadota</taxon>
        <taxon>Alphaproteobacteria</taxon>
        <taxon>Sphingomonadales</taxon>
        <taxon>Sphingomonadaceae</taxon>
        <taxon>Parasphingorhabdus</taxon>
    </lineage>
</organism>
<dbReference type="Gene3D" id="2.40.33.20">
    <property type="entry name" value="PK beta-barrel domain-like"/>
    <property type="match status" value="1"/>
</dbReference>
<evidence type="ECO:0000259" key="1">
    <source>
        <dbReference type="PROSITE" id="PS51340"/>
    </source>
</evidence>
<reference evidence="2 3" key="1">
    <citation type="submission" date="2020-04" db="EMBL/GenBank/DDBJ databases">
        <title>Genome sequence for Sphingorhabdus sp. strain M1.</title>
        <authorList>
            <person name="Park S.-J."/>
        </authorList>
    </citation>
    <scope>NUCLEOTIDE SEQUENCE [LARGE SCALE GENOMIC DNA]</scope>
    <source>
        <strain evidence="2 3">JK6</strain>
    </source>
</reference>
<dbReference type="Proteomes" id="UP000501600">
    <property type="component" value="Chromosome"/>
</dbReference>
<dbReference type="Pfam" id="PF03473">
    <property type="entry name" value="MOSC"/>
    <property type="match status" value="1"/>
</dbReference>
<dbReference type="AlphaFoldDB" id="A0A6H2DMP8"/>
<evidence type="ECO:0000313" key="3">
    <source>
        <dbReference type="Proteomes" id="UP000501600"/>
    </source>
</evidence>
<sequence>MGSVVSVNRDKLHQFSKASGRQITLVTGKGVLGDAHCGETVQHRSRVAKDPSQPNLRQVHLIHEELFAELREKGFAIAPGDLGENITTRNIDLLGLPRGTKLKIGADAIIEITGLRNPCLQLDRFSKGLMQAVLSRDENSQLIRKAGVMAIVERGGTISIGDQINLELPPAPRIALNVV</sequence>
<accession>A0A6H2DMP8</accession>
<feature type="domain" description="MOSC" evidence="1">
    <location>
        <begin position="18"/>
        <end position="167"/>
    </location>
</feature>
<evidence type="ECO:0000313" key="2">
    <source>
        <dbReference type="EMBL" id="QJB69407.1"/>
    </source>
</evidence>
<dbReference type="EMBL" id="CP051217">
    <property type="protein sequence ID" value="QJB69407.1"/>
    <property type="molecule type" value="Genomic_DNA"/>
</dbReference>
<dbReference type="GO" id="GO:0030151">
    <property type="term" value="F:molybdenum ion binding"/>
    <property type="evidence" value="ECO:0007669"/>
    <property type="project" value="InterPro"/>
</dbReference>